<accession>A0A1I7SI17</accession>
<keyword evidence="1" id="KW-1133">Transmembrane helix</keyword>
<feature type="transmembrane region" description="Helical" evidence="1">
    <location>
        <begin position="75"/>
        <end position="96"/>
    </location>
</feature>
<evidence type="ECO:0000313" key="3">
    <source>
        <dbReference type="WBParaSite" id="BXY_1268600.1"/>
    </source>
</evidence>
<sequence>MPGPQRKTANAETLNSKQLLLNVDTGVQDWNTNYAENEQQDDDFNDDLGSDYHESWAHFLKRHGRNVLHFFVEDWFLSAMLGFITAILSISVDVGYEYMNHCEFGWLLFEIL</sequence>
<dbReference type="WBParaSite" id="BXY_1268600.1">
    <property type="protein sequence ID" value="BXY_1268600.1"/>
    <property type="gene ID" value="BXY_1268600"/>
</dbReference>
<name>A0A1I7SI17_BURXY</name>
<dbReference type="AlphaFoldDB" id="A0A1I7SI17"/>
<keyword evidence="1" id="KW-0472">Membrane</keyword>
<keyword evidence="1" id="KW-0812">Transmembrane</keyword>
<evidence type="ECO:0000256" key="1">
    <source>
        <dbReference type="SAM" id="Phobius"/>
    </source>
</evidence>
<proteinExistence type="predicted"/>
<evidence type="ECO:0000313" key="2">
    <source>
        <dbReference type="Proteomes" id="UP000095284"/>
    </source>
</evidence>
<dbReference type="Proteomes" id="UP000095284">
    <property type="component" value="Unplaced"/>
</dbReference>
<reference evidence="3" key="1">
    <citation type="submission" date="2016-11" db="UniProtKB">
        <authorList>
            <consortium name="WormBaseParasite"/>
        </authorList>
    </citation>
    <scope>IDENTIFICATION</scope>
</reference>
<organism evidence="2 3">
    <name type="scientific">Bursaphelenchus xylophilus</name>
    <name type="common">Pinewood nematode worm</name>
    <name type="synonym">Aphelenchoides xylophilus</name>
    <dbReference type="NCBI Taxonomy" id="6326"/>
    <lineage>
        <taxon>Eukaryota</taxon>
        <taxon>Metazoa</taxon>
        <taxon>Ecdysozoa</taxon>
        <taxon>Nematoda</taxon>
        <taxon>Chromadorea</taxon>
        <taxon>Rhabditida</taxon>
        <taxon>Tylenchina</taxon>
        <taxon>Tylenchomorpha</taxon>
        <taxon>Aphelenchoidea</taxon>
        <taxon>Aphelenchoididae</taxon>
        <taxon>Bursaphelenchus</taxon>
    </lineage>
</organism>
<dbReference type="eggNOG" id="KOG0476">
    <property type="taxonomic scope" value="Eukaryota"/>
</dbReference>
<protein>
    <submittedName>
        <fullName evidence="3">HCO3_cotransp domain-containing protein</fullName>
    </submittedName>
</protein>